<dbReference type="AlphaFoldDB" id="A0A6J7FI22"/>
<feature type="compositionally biased region" description="Polar residues" evidence="1">
    <location>
        <begin position="126"/>
        <end position="145"/>
    </location>
</feature>
<feature type="compositionally biased region" description="Basic and acidic residues" evidence="1">
    <location>
        <begin position="29"/>
        <end position="41"/>
    </location>
</feature>
<sequence>MSTLLASSQNRDVAVSVIVGGQTRDLGIADKHSPGEVKNEGGAHYPGGNTGWRVLYAKPGVDDGSLEFTFDPDTDGWKLDVLTQAAAEKAPISIVDVYRSPGRGVVMSRKHAGFVGSFQEAESDATESNAQTLTVAYTPSGLPTS</sequence>
<gene>
    <name evidence="2" type="ORF">UFOPK3564_00248</name>
</gene>
<feature type="region of interest" description="Disordered" evidence="1">
    <location>
        <begin position="29"/>
        <end position="49"/>
    </location>
</feature>
<proteinExistence type="predicted"/>
<protein>
    <submittedName>
        <fullName evidence="2">Unannotated protein</fullName>
    </submittedName>
</protein>
<dbReference type="EMBL" id="CAFBMK010000007">
    <property type="protein sequence ID" value="CAB4895011.1"/>
    <property type="molecule type" value="Genomic_DNA"/>
</dbReference>
<feature type="region of interest" description="Disordered" evidence="1">
    <location>
        <begin position="124"/>
        <end position="145"/>
    </location>
</feature>
<name>A0A6J7FI22_9ZZZZ</name>
<organism evidence="2">
    <name type="scientific">freshwater metagenome</name>
    <dbReference type="NCBI Taxonomy" id="449393"/>
    <lineage>
        <taxon>unclassified sequences</taxon>
        <taxon>metagenomes</taxon>
        <taxon>ecological metagenomes</taxon>
    </lineage>
</organism>
<reference evidence="2" key="1">
    <citation type="submission" date="2020-05" db="EMBL/GenBank/DDBJ databases">
        <authorList>
            <person name="Chiriac C."/>
            <person name="Salcher M."/>
            <person name="Ghai R."/>
            <person name="Kavagutti S V."/>
        </authorList>
    </citation>
    <scope>NUCLEOTIDE SEQUENCE</scope>
</reference>
<evidence type="ECO:0000256" key="1">
    <source>
        <dbReference type="SAM" id="MobiDB-lite"/>
    </source>
</evidence>
<evidence type="ECO:0000313" key="2">
    <source>
        <dbReference type="EMBL" id="CAB4895011.1"/>
    </source>
</evidence>
<accession>A0A6J7FI22</accession>